<name>A0A8J7MT76_9RHOB</name>
<evidence type="ECO:0000256" key="1">
    <source>
        <dbReference type="SAM" id="MobiDB-lite"/>
    </source>
</evidence>
<accession>A0A8J7MT76</accession>
<organism evidence="2 3">
    <name type="scientific">Fuscibacter oryzae</name>
    <dbReference type="NCBI Taxonomy" id="2803939"/>
    <lineage>
        <taxon>Bacteria</taxon>
        <taxon>Pseudomonadati</taxon>
        <taxon>Pseudomonadota</taxon>
        <taxon>Alphaproteobacteria</taxon>
        <taxon>Rhodobacterales</taxon>
        <taxon>Paracoccaceae</taxon>
        <taxon>Fuscibacter</taxon>
    </lineage>
</organism>
<feature type="region of interest" description="Disordered" evidence="1">
    <location>
        <begin position="38"/>
        <end position="57"/>
    </location>
</feature>
<dbReference type="AlphaFoldDB" id="A0A8J7MT76"/>
<gene>
    <name evidence="2" type="ORF">JI744_07610</name>
</gene>
<protein>
    <submittedName>
        <fullName evidence="2">Uncharacterized protein</fullName>
    </submittedName>
</protein>
<dbReference type="Proteomes" id="UP000619033">
    <property type="component" value="Unassembled WGS sequence"/>
</dbReference>
<sequence length="99" mass="10757">MSAKAGEAAKAVASAAIKKRVFTTTSCFRFHTCHVGKDTQMSKWPGQKPPIGMTDDCGEKKTRVGGCLRAIVRKDGALVLELAHCFSNDRHRVELVAII</sequence>
<evidence type="ECO:0000313" key="2">
    <source>
        <dbReference type="EMBL" id="MBL4927968.1"/>
    </source>
</evidence>
<comment type="caution">
    <text evidence="2">The sequence shown here is derived from an EMBL/GenBank/DDBJ whole genome shotgun (WGS) entry which is preliminary data.</text>
</comment>
<keyword evidence="3" id="KW-1185">Reference proteome</keyword>
<reference evidence="2" key="1">
    <citation type="submission" date="2021-01" db="EMBL/GenBank/DDBJ databases">
        <title>Genome seq and assembly of Tabrizicola sp. KVB23.</title>
        <authorList>
            <person name="Chhetri G."/>
        </authorList>
    </citation>
    <scope>NUCLEOTIDE SEQUENCE</scope>
    <source>
        <strain evidence="2">KVB23</strain>
    </source>
</reference>
<dbReference type="EMBL" id="JAESVP010000003">
    <property type="protein sequence ID" value="MBL4927968.1"/>
    <property type="molecule type" value="Genomic_DNA"/>
</dbReference>
<proteinExistence type="predicted"/>
<evidence type="ECO:0000313" key="3">
    <source>
        <dbReference type="Proteomes" id="UP000619033"/>
    </source>
</evidence>